<dbReference type="GO" id="GO:0016787">
    <property type="term" value="F:hydrolase activity"/>
    <property type="evidence" value="ECO:0007669"/>
    <property type="project" value="UniProtKB-KW"/>
</dbReference>
<accession>A0A1X7LQW7</accession>
<dbReference type="SUPFAM" id="SSF50891">
    <property type="entry name" value="Cyclophilin-like"/>
    <property type="match status" value="1"/>
</dbReference>
<dbReference type="NCBIfam" id="TIGR00724">
    <property type="entry name" value="urea_amlyse_rel"/>
    <property type="match status" value="1"/>
</dbReference>
<evidence type="ECO:0000256" key="2">
    <source>
        <dbReference type="ARBA" id="ARBA00022801"/>
    </source>
</evidence>
<evidence type="ECO:0000256" key="3">
    <source>
        <dbReference type="ARBA" id="ARBA00022840"/>
    </source>
</evidence>
<keyword evidence="3" id="KW-0067">ATP-binding</keyword>
<keyword evidence="2" id="KW-0378">Hydrolase</keyword>
<dbReference type="STRING" id="1852522.SAMN06295960_3934"/>
<dbReference type="PANTHER" id="PTHR43309">
    <property type="entry name" value="5-OXOPROLINASE SUBUNIT C"/>
    <property type="match status" value="1"/>
</dbReference>
<dbReference type="GO" id="GO:0005524">
    <property type="term" value="F:ATP binding"/>
    <property type="evidence" value="ECO:0007669"/>
    <property type="project" value="UniProtKB-KW"/>
</dbReference>
<dbReference type="RefSeq" id="WP_085497112.1">
    <property type="nucleotide sequence ID" value="NZ_FXAZ01000006.1"/>
</dbReference>
<dbReference type="Proteomes" id="UP000193834">
    <property type="component" value="Unassembled WGS sequence"/>
</dbReference>
<reference evidence="5 6" key="1">
    <citation type="submission" date="2017-04" db="EMBL/GenBank/DDBJ databases">
        <authorList>
            <person name="Afonso C.L."/>
            <person name="Miller P.J."/>
            <person name="Scott M.A."/>
            <person name="Spackman E."/>
            <person name="Goraichik I."/>
            <person name="Dimitrov K.M."/>
            <person name="Suarez D.L."/>
            <person name="Swayne D.E."/>
        </authorList>
    </citation>
    <scope>NUCLEOTIDE SEQUENCE [LARGE SCALE GENOMIC DNA]</scope>
    <source>
        <strain evidence="5 6">11</strain>
    </source>
</reference>
<dbReference type="AlphaFoldDB" id="A0A1X7LQW7"/>
<dbReference type="InterPro" id="IPR003778">
    <property type="entry name" value="CT_A_B"/>
</dbReference>
<proteinExistence type="predicted"/>
<gene>
    <name evidence="5" type="ORF">SAMN06295960_3934</name>
</gene>
<dbReference type="OrthoDB" id="9782422at2"/>
<dbReference type="Pfam" id="PF02626">
    <property type="entry name" value="CT_A_B"/>
    <property type="match status" value="1"/>
</dbReference>
<dbReference type="Gene3D" id="2.40.100.10">
    <property type="entry name" value="Cyclophilin-like"/>
    <property type="match status" value="1"/>
</dbReference>
<name>A0A1X7LQW7_9BACL</name>
<evidence type="ECO:0000313" key="6">
    <source>
        <dbReference type="Proteomes" id="UP000193834"/>
    </source>
</evidence>
<keyword evidence="1" id="KW-0547">Nucleotide-binding</keyword>
<dbReference type="InterPro" id="IPR029000">
    <property type="entry name" value="Cyclophilin-like_dom_sf"/>
</dbReference>
<dbReference type="InterPro" id="IPR052708">
    <property type="entry name" value="PxpC"/>
</dbReference>
<dbReference type="PANTHER" id="PTHR43309:SF5">
    <property type="entry name" value="5-OXOPROLINASE SUBUNIT C"/>
    <property type="match status" value="1"/>
</dbReference>
<dbReference type="EMBL" id="FXAZ01000006">
    <property type="protein sequence ID" value="SMG55519.1"/>
    <property type="molecule type" value="Genomic_DNA"/>
</dbReference>
<sequence>MSLTIMKPGLLTTVQDLGRDGYQQQGVIVSGAMDRYALRMANLLTGNTQGMAALEVTMWGPAIQFEQASLVAICGAPFEPRINGRIVPLWRPVWVRAGEILEFGACSSGARAYLAVAGGVDVPLVLGSRSTYLRAQIGGHEGRALLAGDVLPIGEPSSLAASYMANIEPELTASPFTAASWFIGELNRPAYHEEPLVRFVRGREYHQFTEASKEAFSSHRFRVSSQSDRMGYRLEGPEIQMDNRVELLSSAVVFGTVQVPPQGSPIILMADRQTVGGYPRIAQVASVDLPILAQVRPGDWIRFDEITLEEAEQMYTLAEQLMRRLECAIGLYLKQGGL</sequence>
<dbReference type="SMART" id="SM00797">
    <property type="entry name" value="AHS2"/>
    <property type="match status" value="1"/>
</dbReference>
<evidence type="ECO:0000259" key="4">
    <source>
        <dbReference type="SMART" id="SM00797"/>
    </source>
</evidence>
<evidence type="ECO:0000256" key="1">
    <source>
        <dbReference type="ARBA" id="ARBA00022741"/>
    </source>
</evidence>
<keyword evidence="6" id="KW-1185">Reference proteome</keyword>
<feature type="domain" description="Carboxyltransferase" evidence="4">
    <location>
        <begin position="24"/>
        <end position="321"/>
    </location>
</feature>
<protein>
    <submittedName>
        <fullName evidence="5">Antagonist of KipI</fullName>
    </submittedName>
</protein>
<organism evidence="5 6">
    <name type="scientific">Paenibacillus aquistagni</name>
    <dbReference type="NCBI Taxonomy" id="1852522"/>
    <lineage>
        <taxon>Bacteria</taxon>
        <taxon>Bacillati</taxon>
        <taxon>Bacillota</taxon>
        <taxon>Bacilli</taxon>
        <taxon>Bacillales</taxon>
        <taxon>Paenibacillaceae</taxon>
        <taxon>Paenibacillus</taxon>
    </lineage>
</organism>
<evidence type="ECO:0000313" key="5">
    <source>
        <dbReference type="EMBL" id="SMG55519.1"/>
    </source>
</evidence>